<gene>
    <name evidence="11" type="ORF">AGOR_G00125380</name>
</gene>
<accession>A0A8T3D7S4</accession>
<dbReference type="GO" id="GO:0007283">
    <property type="term" value="P:spermatogenesis"/>
    <property type="evidence" value="ECO:0007669"/>
    <property type="project" value="UniProtKB-KW"/>
</dbReference>
<keyword evidence="2" id="KW-0217">Developmental protein</keyword>
<dbReference type="Proteomes" id="UP000829720">
    <property type="component" value="Unassembled WGS sequence"/>
</dbReference>
<evidence type="ECO:0000256" key="1">
    <source>
        <dbReference type="ARBA" id="ARBA00004123"/>
    </source>
</evidence>
<evidence type="ECO:0000256" key="7">
    <source>
        <dbReference type="ARBA" id="ARBA00023163"/>
    </source>
</evidence>
<keyword evidence="12" id="KW-1185">Reference proteome</keyword>
<sequence length="443" mass="49326">MEEEKPEPESSDPLAQLGGSVQESCRTKETAAPNDPVFQGPSVHLTDEDFQAFLHSKKEQKRRMQIKECCSRLRELMPFVRSRMDTASTLEMTVKYMTYLRQWLPEDILEKVIKGLEENRTGTWYKPDKAPKKRKTFRVKQKPAAAPMLSDESFADDFIAAHILGRHIQPKVDAGQPAAKLPAPTGTHPSFDPPVDLNSGSVAPGITLGQETSPFSQQKLAMNQTYCHQPARDSSYVLPVFWEQAFSPAPPMMVNEVLYPATTQTMILNEPSLSPVQTLMVSPDLLLPGNLDPVHTVPVQPLMMNQTFTREMNLNNACSPETTANPQLAQPAVLGDALDYWPPSTLPQWQDPLLSEILYDSTPIITSAVQQSSTPLSTVPIPAQWDFDYECGPTYFPQSFFPKSSFLSSPHQTQTRSPSTGSSIHLLTKVATANFTDKNYTET</sequence>
<dbReference type="GO" id="GO:0000981">
    <property type="term" value="F:DNA-binding transcription factor activity, RNA polymerase II-specific"/>
    <property type="evidence" value="ECO:0007669"/>
    <property type="project" value="TreeGrafter"/>
</dbReference>
<keyword evidence="8" id="KW-0539">Nucleus</keyword>
<dbReference type="AlphaFoldDB" id="A0A8T3D7S4"/>
<name>A0A8T3D7S4_9TELE</name>
<reference evidence="11" key="1">
    <citation type="submission" date="2021-01" db="EMBL/GenBank/DDBJ databases">
        <authorList>
            <person name="Zahm M."/>
            <person name="Roques C."/>
            <person name="Cabau C."/>
            <person name="Klopp C."/>
            <person name="Donnadieu C."/>
            <person name="Jouanno E."/>
            <person name="Lampietro C."/>
            <person name="Louis A."/>
            <person name="Herpin A."/>
            <person name="Echchiki A."/>
            <person name="Berthelot C."/>
            <person name="Parey E."/>
            <person name="Roest-Crollius H."/>
            <person name="Braasch I."/>
            <person name="Postlethwait J."/>
            <person name="Bobe J."/>
            <person name="Montfort J."/>
            <person name="Bouchez O."/>
            <person name="Begum T."/>
            <person name="Mejri S."/>
            <person name="Adams A."/>
            <person name="Chen W.-J."/>
            <person name="Guiguen Y."/>
        </authorList>
    </citation>
    <scope>NUCLEOTIDE SEQUENCE</scope>
    <source>
        <tissue evidence="11">Blood</tissue>
    </source>
</reference>
<evidence type="ECO:0000256" key="5">
    <source>
        <dbReference type="ARBA" id="ARBA00023015"/>
    </source>
</evidence>
<dbReference type="Gene3D" id="4.10.280.10">
    <property type="entry name" value="Helix-loop-helix DNA-binding domain"/>
    <property type="match status" value="1"/>
</dbReference>
<proteinExistence type="predicted"/>
<protein>
    <recommendedName>
        <fullName evidence="10">BHLH domain-containing protein</fullName>
    </recommendedName>
</protein>
<evidence type="ECO:0000256" key="8">
    <source>
        <dbReference type="ARBA" id="ARBA00023242"/>
    </source>
</evidence>
<evidence type="ECO:0000256" key="6">
    <source>
        <dbReference type="ARBA" id="ARBA00023125"/>
    </source>
</evidence>
<dbReference type="InterPro" id="IPR039583">
    <property type="entry name" value="TCFL5/SOLH1/2"/>
</dbReference>
<keyword evidence="6" id="KW-0238">DNA-binding</keyword>
<evidence type="ECO:0000313" key="12">
    <source>
        <dbReference type="Proteomes" id="UP000829720"/>
    </source>
</evidence>
<evidence type="ECO:0000313" key="11">
    <source>
        <dbReference type="EMBL" id="KAI1893599.1"/>
    </source>
</evidence>
<evidence type="ECO:0000256" key="4">
    <source>
        <dbReference type="ARBA" id="ARBA00022871"/>
    </source>
</evidence>
<dbReference type="SUPFAM" id="SSF47459">
    <property type="entry name" value="HLH, helix-loop-helix DNA-binding domain"/>
    <property type="match status" value="1"/>
</dbReference>
<keyword evidence="5" id="KW-0805">Transcription regulation</keyword>
<dbReference type="Pfam" id="PF00010">
    <property type="entry name" value="HLH"/>
    <property type="match status" value="1"/>
</dbReference>
<dbReference type="GO" id="GO:0005634">
    <property type="term" value="C:nucleus"/>
    <property type="evidence" value="ECO:0007669"/>
    <property type="project" value="UniProtKB-SubCell"/>
</dbReference>
<keyword evidence="7" id="KW-0804">Transcription</keyword>
<keyword evidence="4" id="KW-0744">Spermatogenesis</keyword>
<dbReference type="GO" id="GO:0046983">
    <property type="term" value="F:protein dimerization activity"/>
    <property type="evidence" value="ECO:0007669"/>
    <property type="project" value="InterPro"/>
</dbReference>
<dbReference type="SMART" id="SM00353">
    <property type="entry name" value="HLH"/>
    <property type="match status" value="1"/>
</dbReference>
<feature type="region of interest" description="Disordered" evidence="9">
    <location>
        <begin position="1"/>
        <end position="42"/>
    </location>
</feature>
<dbReference type="OrthoDB" id="9948648at2759"/>
<dbReference type="GO" id="GO:0000978">
    <property type="term" value="F:RNA polymerase II cis-regulatory region sequence-specific DNA binding"/>
    <property type="evidence" value="ECO:0007669"/>
    <property type="project" value="TreeGrafter"/>
</dbReference>
<evidence type="ECO:0000256" key="2">
    <source>
        <dbReference type="ARBA" id="ARBA00022473"/>
    </source>
</evidence>
<dbReference type="InterPro" id="IPR036638">
    <property type="entry name" value="HLH_DNA-bd_sf"/>
</dbReference>
<feature type="domain" description="BHLH" evidence="10">
    <location>
        <begin position="50"/>
        <end position="100"/>
    </location>
</feature>
<dbReference type="PROSITE" id="PS50888">
    <property type="entry name" value="BHLH"/>
    <property type="match status" value="1"/>
</dbReference>
<comment type="caution">
    <text evidence="11">The sequence shown here is derived from an EMBL/GenBank/DDBJ whole genome shotgun (WGS) entry which is preliminary data.</text>
</comment>
<dbReference type="PANTHER" id="PTHR15402:SF2">
    <property type="entry name" value="TRANSCRIPTION FACTOR LIKE 5"/>
    <property type="match status" value="1"/>
</dbReference>
<dbReference type="InterPro" id="IPR011598">
    <property type="entry name" value="bHLH_dom"/>
</dbReference>
<comment type="subcellular location">
    <subcellularLocation>
        <location evidence="1">Nucleus</location>
    </subcellularLocation>
</comment>
<feature type="compositionally biased region" description="Acidic residues" evidence="9">
    <location>
        <begin position="1"/>
        <end position="10"/>
    </location>
</feature>
<evidence type="ECO:0000259" key="10">
    <source>
        <dbReference type="PROSITE" id="PS50888"/>
    </source>
</evidence>
<dbReference type="PANTHER" id="PTHR15402">
    <property type="entry name" value="TRANSCRIPTION FACTOR-LIKE 5 PROTEIN"/>
    <property type="match status" value="1"/>
</dbReference>
<keyword evidence="3" id="KW-0221">Differentiation</keyword>
<dbReference type="GO" id="GO:0030154">
    <property type="term" value="P:cell differentiation"/>
    <property type="evidence" value="ECO:0007669"/>
    <property type="project" value="UniProtKB-KW"/>
</dbReference>
<evidence type="ECO:0000256" key="3">
    <source>
        <dbReference type="ARBA" id="ARBA00022782"/>
    </source>
</evidence>
<organism evidence="11 12">
    <name type="scientific">Albula goreensis</name>
    <dbReference type="NCBI Taxonomy" id="1534307"/>
    <lineage>
        <taxon>Eukaryota</taxon>
        <taxon>Metazoa</taxon>
        <taxon>Chordata</taxon>
        <taxon>Craniata</taxon>
        <taxon>Vertebrata</taxon>
        <taxon>Euteleostomi</taxon>
        <taxon>Actinopterygii</taxon>
        <taxon>Neopterygii</taxon>
        <taxon>Teleostei</taxon>
        <taxon>Albuliformes</taxon>
        <taxon>Albulidae</taxon>
        <taxon>Albula</taxon>
    </lineage>
</organism>
<evidence type="ECO:0000256" key="9">
    <source>
        <dbReference type="SAM" id="MobiDB-lite"/>
    </source>
</evidence>
<dbReference type="EMBL" id="JAERUA010000011">
    <property type="protein sequence ID" value="KAI1893599.1"/>
    <property type="molecule type" value="Genomic_DNA"/>
</dbReference>